<dbReference type="GO" id="GO:0016491">
    <property type="term" value="F:oxidoreductase activity"/>
    <property type="evidence" value="ECO:0007669"/>
    <property type="project" value="InterPro"/>
</dbReference>
<sequence>MSLIFSALALGLAAVTPVLGQGAGSPAYNYMYQYPLPIPSIAQPIFSIQQNGTYVDYYTITIEDFTQQVYPNLGPAHLTGYNGTAPGPTFMIEKGREAIVRYVNNGHETASVHLHGSYTHSVWDGWASDELEVGEWKDYYYPNSESARSMWYHDHALGHTAADAYYGQAGAWIIYDPAENSLGLPTGKYDVPLALTDKIYQSNGDLASPTGNTFNFFGDVIEVNNQPWPYMSVEPRKYRLRFFDMALSRVFTLSFADKNNNQVPFQVIASDSGLFGAPVSSNTVTVSPGERYEVVIDFSQYSGQNITLNNGYQTSIIPGFDNTGKVMRFVVGKSVSDSSNNNVPSVLNPNVPFPVVPKGKTVDHTFNFQLGGESQWTINGVDFNDVNNRVLARPTQGTVQLWSLHHSGGPAVHPVHVHLVNMQVVSRSGGTRGLQKYEIAGLKDVVLLEPGETVQVLAMYGPWNGMYMFHCHNLIHEDNTMLDAFNVTLLENLGYEYPNSTTYGNPEDARFAPKQSVAADFQPAAVTAAVQSLAQMRPYASASEIMDAENAFWATATIAGETQGGASTTAAAQSTGAYFPSTGITTAVNPAFAQATKNIGDYVNGIINGNALSGTYHLRRDVWETVVTPAPTA</sequence>
<protein>
    <recommendedName>
        <fullName evidence="9">Plastocyanin-like domain-containing protein</fullName>
    </recommendedName>
</protein>
<proteinExistence type="inferred from homology"/>
<accession>A0A6H0XR42</accession>
<dbReference type="GO" id="GO:0005507">
    <property type="term" value="F:copper ion binding"/>
    <property type="evidence" value="ECO:0007669"/>
    <property type="project" value="InterPro"/>
</dbReference>
<name>A0A6H0XR42_9PEZI</name>
<evidence type="ECO:0000313" key="8">
    <source>
        <dbReference type="Proteomes" id="UP000503462"/>
    </source>
</evidence>
<evidence type="ECO:0008006" key="9">
    <source>
        <dbReference type="Google" id="ProtNLM"/>
    </source>
</evidence>
<dbReference type="InterPro" id="IPR011706">
    <property type="entry name" value="Cu-oxidase_C"/>
</dbReference>
<evidence type="ECO:0000256" key="2">
    <source>
        <dbReference type="ARBA" id="ARBA00023008"/>
    </source>
</evidence>
<feature type="signal peptide" evidence="3">
    <location>
        <begin position="1"/>
        <end position="20"/>
    </location>
</feature>
<keyword evidence="3" id="KW-0732">Signal</keyword>
<dbReference type="OrthoDB" id="262547at2759"/>
<feature type="chain" id="PRO_5026254033" description="Plastocyanin-like domain-containing protein" evidence="3">
    <location>
        <begin position="21"/>
        <end position="633"/>
    </location>
</feature>
<feature type="domain" description="Plastocyanin-like" evidence="4">
    <location>
        <begin position="228"/>
        <end position="324"/>
    </location>
</feature>
<dbReference type="InterPro" id="IPR001117">
    <property type="entry name" value="Cu-oxidase_2nd"/>
</dbReference>
<dbReference type="SUPFAM" id="SSF49503">
    <property type="entry name" value="Cupredoxins"/>
    <property type="match status" value="3"/>
</dbReference>
<dbReference type="EMBL" id="CP051140">
    <property type="protein sequence ID" value="QIW97104.1"/>
    <property type="molecule type" value="Genomic_DNA"/>
</dbReference>
<dbReference type="Gene3D" id="2.60.40.420">
    <property type="entry name" value="Cupredoxins - blue copper proteins"/>
    <property type="match status" value="3"/>
</dbReference>
<dbReference type="InterPro" id="IPR045087">
    <property type="entry name" value="Cu-oxidase_fam"/>
</dbReference>
<keyword evidence="8" id="KW-1185">Reference proteome</keyword>
<evidence type="ECO:0000256" key="1">
    <source>
        <dbReference type="ARBA" id="ARBA00010609"/>
    </source>
</evidence>
<reference evidence="7 8" key="1">
    <citation type="journal article" date="2016" name="Sci. Rep.">
        <title>Peltaster fructicola genome reveals evolution from an invasive phytopathogen to an ectophytic parasite.</title>
        <authorList>
            <person name="Xu C."/>
            <person name="Chen H."/>
            <person name="Gleason M.L."/>
            <person name="Xu J.R."/>
            <person name="Liu H."/>
            <person name="Zhang R."/>
            <person name="Sun G."/>
        </authorList>
    </citation>
    <scope>NUCLEOTIDE SEQUENCE [LARGE SCALE GENOMIC DNA]</scope>
    <source>
        <strain evidence="7 8">LNHT1506</strain>
    </source>
</reference>
<evidence type="ECO:0000259" key="4">
    <source>
        <dbReference type="Pfam" id="PF00394"/>
    </source>
</evidence>
<dbReference type="Pfam" id="PF07732">
    <property type="entry name" value="Cu-oxidase_3"/>
    <property type="match status" value="1"/>
</dbReference>
<dbReference type="PANTHER" id="PTHR48267:SF1">
    <property type="entry name" value="BILIRUBIN OXIDASE"/>
    <property type="match status" value="1"/>
</dbReference>
<feature type="domain" description="Plastocyanin-like" evidence="6">
    <location>
        <begin position="68"/>
        <end position="178"/>
    </location>
</feature>
<gene>
    <name evidence="7" type="ORF">AMS68_002622</name>
</gene>
<comment type="similarity">
    <text evidence="1">Belongs to the multicopper oxidase family.</text>
</comment>
<dbReference type="Proteomes" id="UP000503462">
    <property type="component" value="Chromosome 2"/>
</dbReference>
<dbReference type="InterPro" id="IPR011707">
    <property type="entry name" value="Cu-oxidase-like_N"/>
</dbReference>
<dbReference type="Pfam" id="PF00394">
    <property type="entry name" value="Cu-oxidase"/>
    <property type="match status" value="1"/>
</dbReference>
<dbReference type="AlphaFoldDB" id="A0A6H0XR42"/>
<evidence type="ECO:0000259" key="5">
    <source>
        <dbReference type="Pfam" id="PF07731"/>
    </source>
</evidence>
<evidence type="ECO:0000313" key="7">
    <source>
        <dbReference type="EMBL" id="QIW97104.1"/>
    </source>
</evidence>
<dbReference type="Pfam" id="PF07731">
    <property type="entry name" value="Cu-oxidase_2"/>
    <property type="match status" value="1"/>
</dbReference>
<dbReference type="InterPro" id="IPR008972">
    <property type="entry name" value="Cupredoxin"/>
</dbReference>
<keyword evidence="2" id="KW-0186">Copper</keyword>
<evidence type="ECO:0000256" key="3">
    <source>
        <dbReference type="SAM" id="SignalP"/>
    </source>
</evidence>
<feature type="domain" description="Plastocyanin-like" evidence="5">
    <location>
        <begin position="368"/>
        <end position="487"/>
    </location>
</feature>
<organism evidence="7 8">
    <name type="scientific">Peltaster fructicola</name>
    <dbReference type="NCBI Taxonomy" id="286661"/>
    <lineage>
        <taxon>Eukaryota</taxon>
        <taxon>Fungi</taxon>
        <taxon>Dikarya</taxon>
        <taxon>Ascomycota</taxon>
        <taxon>Pezizomycotina</taxon>
        <taxon>Dothideomycetes</taxon>
        <taxon>Dothideomycetes incertae sedis</taxon>
        <taxon>Peltaster</taxon>
    </lineage>
</organism>
<dbReference type="PANTHER" id="PTHR48267">
    <property type="entry name" value="CUPREDOXIN SUPERFAMILY PROTEIN"/>
    <property type="match status" value="1"/>
</dbReference>
<evidence type="ECO:0000259" key="6">
    <source>
        <dbReference type="Pfam" id="PF07732"/>
    </source>
</evidence>